<feature type="compositionally biased region" description="Basic residues" evidence="4">
    <location>
        <begin position="1285"/>
        <end position="1294"/>
    </location>
</feature>
<feature type="domain" description="C2" evidence="5">
    <location>
        <begin position="2131"/>
        <end position="2255"/>
    </location>
</feature>
<feature type="compositionally biased region" description="Polar residues" evidence="4">
    <location>
        <begin position="748"/>
        <end position="757"/>
    </location>
</feature>
<feature type="compositionally biased region" description="Basic and acidic residues" evidence="4">
    <location>
        <begin position="1376"/>
        <end position="1390"/>
    </location>
</feature>
<dbReference type="InterPro" id="IPR041282">
    <property type="entry name" value="FYVE_2"/>
</dbReference>
<feature type="region of interest" description="Disordered" evidence="4">
    <location>
        <begin position="1617"/>
        <end position="1657"/>
    </location>
</feature>
<comment type="subcellular location">
    <subcellularLocation>
        <location evidence="1">Membrane</location>
    </subcellularLocation>
</comment>
<dbReference type="InterPro" id="IPR000008">
    <property type="entry name" value="C2_dom"/>
</dbReference>
<feature type="compositionally biased region" description="Basic residues" evidence="4">
    <location>
        <begin position="1220"/>
        <end position="1231"/>
    </location>
</feature>
<dbReference type="GO" id="GO:0042043">
    <property type="term" value="F:neurexin family protein binding"/>
    <property type="evidence" value="ECO:0007669"/>
    <property type="project" value="TreeGrafter"/>
</dbReference>
<dbReference type="EMBL" id="OV121134">
    <property type="protein sequence ID" value="CAH0552730.1"/>
    <property type="molecule type" value="Genomic_DNA"/>
</dbReference>
<keyword evidence="8" id="KW-1185">Reference proteome</keyword>
<feature type="region of interest" description="Disordered" evidence="4">
    <location>
        <begin position="1043"/>
        <end position="1069"/>
    </location>
</feature>
<feature type="region of interest" description="Disordered" evidence="4">
    <location>
        <begin position="712"/>
        <end position="790"/>
    </location>
</feature>
<dbReference type="SUPFAM" id="SSF57903">
    <property type="entry name" value="FYVE/PHD zinc finger"/>
    <property type="match status" value="1"/>
</dbReference>
<feature type="region of interest" description="Disordered" evidence="4">
    <location>
        <begin position="1315"/>
        <end position="1410"/>
    </location>
</feature>
<protein>
    <recommendedName>
        <fullName evidence="9">Synaptotagmin-like protein 5</fullName>
    </recommendedName>
</protein>
<dbReference type="InterPro" id="IPR013083">
    <property type="entry name" value="Znf_RING/FYVE/PHD"/>
</dbReference>
<feature type="compositionally biased region" description="Basic and acidic residues" evidence="4">
    <location>
        <begin position="1358"/>
        <end position="1368"/>
    </location>
</feature>
<feature type="compositionally biased region" description="Polar residues" evidence="4">
    <location>
        <begin position="337"/>
        <end position="352"/>
    </location>
</feature>
<feature type="region of interest" description="Disordered" evidence="4">
    <location>
        <begin position="1780"/>
        <end position="1941"/>
    </location>
</feature>
<evidence type="ECO:0000259" key="5">
    <source>
        <dbReference type="PROSITE" id="PS50004"/>
    </source>
</evidence>
<dbReference type="Gene3D" id="2.60.40.150">
    <property type="entry name" value="C2 domain"/>
    <property type="match status" value="2"/>
</dbReference>
<dbReference type="CDD" id="cd15747">
    <property type="entry name" value="FYVE_Slp3_4_5"/>
    <property type="match status" value="1"/>
</dbReference>
<evidence type="ECO:0000313" key="8">
    <source>
        <dbReference type="Proteomes" id="UP001154078"/>
    </source>
</evidence>
<feature type="region of interest" description="Disordered" evidence="4">
    <location>
        <begin position="804"/>
        <end position="823"/>
    </location>
</feature>
<feature type="compositionally biased region" description="Polar residues" evidence="4">
    <location>
        <begin position="1813"/>
        <end position="1852"/>
    </location>
</feature>
<name>A0A9P0B0V6_BRAAE</name>
<dbReference type="InterPro" id="IPR035892">
    <property type="entry name" value="C2_domain_sf"/>
</dbReference>
<dbReference type="SUPFAM" id="SSF49562">
    <property type="entry name" value="C2 domain (Calcium/lipid-binding domain, CaLB)"/>
    <property type="match status" value="2"/>
</dbReference>
<feature type="compositionally biased region" description="Polar residues" evidence="4">
    <location>
        <begin position="1886"/>
        <end position="1901"/>
    </location>
</feature>
<dbReference type="GO" id="GO:0070382">
    <property type="term" value="C:exocytic vesicle"/>
    <property type="evidence" value="ECO:0007669"/>
    <property type="project" value="TreeGrafter"/>
</dbReference>
<feature type="compositionally biased region" description="Basic and acidic residues" evidence="4">
    <location>
        <begin position="928"/>
        <end position="944"/>
    </location>
</feature>
<feature type="compositionally biased region" description="Polar residues" evidence="4">
    <location>
        <begin position="1395"/>
        <end position="1410"/>
    </location>
</feature>
<dbReference type="GO" id="GO:0006886">
    <property type="term" value="P:intracellular protein transport"/>
    <property type="evidence" value="ECO:0007669"/>
    <property type="project" value="InterPro"/>
</dbReference>
<dbReference type="PROSITE" id="PS50004">
    <property type="entry name" value="C2"/>
    <property type="match status" value="2"/>
</dbReference>
<organism evidence="7 8">
    <name type="scientific">Brassicogethes aeneus</name>
    <name type="common">Rape pollen beetle</name>
    <name type="synonym">Meligethes aeneus</name>
    <dbReference type="NCBI Taxonomy" id="1431903"/>
    <lineage>
        <taxon>Eukaryota</taxon>
        <taxon>Metazoa</taxon>
        <taxon>Ecdysozoa</taxon>
        <taxon>Arthropoda</taxon>
        <taxon>Hexapoda</taxon>
        <taxon>Insecta</taxon>
        <taxon>Pterygota</taxon>
        <taxon>Neoptera</taxon>
        <taxon>Endopterygota</taxon>
        <taxon>Coleoptera</taxon>
        <taxon>Polyphaga</taxon>
        <taxon>Cucujiformia</taxon>
        <taxon>Nitidulidae</taxon>
        <taxon>Meligethinae</taxon>
        <taxon>Brassicogethes</taxon>
    </lineage>
</organism>
<evidence type="ECO:0000256" key="3">
    <source>
        <dbReference type="ARBA" id="ARBA00023136"/>
    </source>
</evidence>
<feature type="region of interest" description="Disordered" evidence="4">
    <location>
        <begin position="1261"/>
        <end position="1301"/>
    </location>
</feature>
<feature type="compositionally biased region" description="Basic and acidic residues" evidence="4">
    <location>
        <begin position="883"/>
        <end position="898"/>
    </location>
</feature>
<feature type="region of interest" description="Disordered" evidence="4">
    <location>
        <begin position="1503"/>
        <end position="1526"/>
    </location>
</feature>
<evidence type="ECO:0008006" key="9">
    <source>
        <dbReference type="Google" id="ProtNLM"/>
    </source>
</evidence>
<keyword evidence="2" id="KW-0677">Repeat</keyword>
<feature type="compositionally biased region" description="Polar residues" evidence="4">
    <location>
        <begin position="1909"/>
        <end position="1921"/>
    </location>
</feature>
<keyword evidence="3" id="KW-0472">Membrane</keyword>
<feature type="compositionally biased region" description="Basic and acidic residues" evidence="4">
    <location>
        <begin position="284"/>
        <end position="294"/>
    </location>
</feature>
<feature type="compositionally biased region" description="Polar residues" evidence="4">
    <location>
        <begin position="1329"/>
        <end position="1349"/>
    </location>
</feature>
<feature type="region of interest" description="Disordered" evidence="4">
    <location>
        <begin position="518"/>
        <end position="544"/>
    </location>
</feature>
<dbReference type="GO" id="GO:0006887">
    <property type="term" value="P:exocytosis"/>
    <property type="evidence" value="ECO:0007669"/>
    <property type="project" value="TreeGrafter"/>
</dbReference>
<reference evidence="7" key="1">
    <citation type="submission" date="2021-12" db="EMBL/GenBank/DDBJ databases">
        <authorList>
            <person name="King R."/>
        </authorList>
    </citation>
    <scope>NUCLEOTIDE SEQUENCE</scope>
</reference>
<gene>
    <name evidence="7" type="ORF">MELIAE_LOCUS4892</name>
</gene>
<feature type="compositionally biased region" description="Low complexity" evidence="4">
    <location>
        <begin position="1503"/>
        <end position="1517"/>
    </location>
</feature>
<dbReference type="SMART" id="SM00239">
    <property type="entry name" value="C2"/>
    <property type="match status" value="2"/>
</dbReference>
<feature type="compositionally biased region" description="Low complexity" evidence="4">
    <location>
        <begin position="300"/>
        <end position="312"/>
    </location>
</feature>
<dbReference type="PANTHER" id="PTHR45716:SF2">
    <property type="entry name" value="BITESIZE, ISOFORM I"/>
    <property type="match status" value="1"/>
</dbReference>
<feature type="domain" description="RabBD" evidence="6">
    <location>
        <begin position="18"/>
        <end position="76"/>
    </location>
</feature>
<dbReference type="FunFam" id="2.60.40.150:FF:000006">
    <property type="entry name" value="Synaptotagmin-like 5, isoform CRA_a"/>
    <property type="match status" value="1"/>
</dbReference>
<evidence type="ECO:0000256" key="4">
    <source>
        <dbReference type="SAM" id="MobiDB-lite"/>
    </source>
</evidence>
<proteinExistence type="predicted"/>
<dbReference type="PROSITE" id="PS50916">
    <property type="entry name" value="RABBD"/>
    <property type="match status" value="1"/>
</dbReference>
<feature type="compositionally biased region" description="Acidic residues" evidence="4">
    <location>
        <begin position="1043"/>
        <end position="1067"/>
    </location>
</feature>
<evidence type="ECO:0000256" key="1">
    <source>
        <dbReference type="ARBA" id="ARBA00004370"/>
    </source>
</evidence>
<dbReference type="Pfam" id="PF02318">
    <property type="entry name" value="FYVE_2"/>
    <property type="match status" value="1"/>
</dbReference>
<feature type="region of interest" description="Disordered" evidence="4">
    <location>
        <begin position="228"/>
        <end position="319"/>
    </location>
</feature>
<accession>A0A9P0B0V6</accession>
<evidence type="ECO:0000256" key="2">
    <source>
        <dbReference type="ARBA" id="ARBA00022737"/>
    </source>
</evidence>
<dbReference type="InterPro" id="IPR010911">
    <property type="entry name" value="Rab_BD"/>
</dbReference>
<dbReference type="Gene3D" id="3.30.40.10">
    <property type="entry name" value="Zinc/RING finger domain, C3HC4 (zinc finger)"/>
    <property type="match status" value="1"/>
</dbReference>
<feature type="region of interest" description="Disordered" evidence="4">
    <location>
        <begin position="1199"/>
        <end position="1240"/>
    </location>
</feature>
<sequence length="2291" mass="256129">MSCCEDKVSSHALAAAATREVSYLTDAERATILEVLGRDEQIRRDQQLRIMQLKAELQALRRKGAIKVSSEWNANGPDPDRCCGRCRTELGRVINRGAYCKACRLRVCKNCREYTLKATEWVCTVCHKHMEIQIASGEWMNEFVRRPSRRRDHIVYVPAADIIKRTIRRSWTISNPTPRWKNIRELHQHRLYNSLPKGRNLSDYPSLVQNRAKADKLKDEVVDTTFRRAKSEDVPANSEPELEKAVQEKSEPMNEKPKVREVRENPLIKYLDNDRKARKSQKLKKQDSNVKESTDAQSIESNKSEVSSTNSSPGPSGKLEKRVSFYTTQANNVASVLRTQSLNESSKSTTKSLPLGSRSLPERTLDYEDAVQKGEDVTTHLEMCDIEPLSGTVFRKVTVRRRKDNLKKMSAVDTGWRRGPDPELLDILLPDGDDYKLVFINSDSSSKEEDVEDNDSVSTASSFPIDDCEWDYFEPGPSTSNSNHSLISWNSPFGSPRTYRRTTVGSPIGSPHVFINIRESDTGTDDDNLRRDSDSPSYSDNFKNTDQEDKQVKCVHQCTDIPQQHCKNCGAPTQYIPIPVAVPMPFPVPTLWTPQDTVVLYDFSSTDHNFVSRFRASSSHFWPYMTDSSLRPILNSTELGLMTNKWNRDMGIYDMPDCRPIETKVKEKIKVGDTKEVIEEKKTESNKKNSYFEENDIEIEISGHLSSENKRYISSTESCDDSSDATDGEKKKQVKRVYTVNGEDENDSVANSSLSSRTDGDDPASHSSCQEDNSSSVDSDSDVDSDEKTKRFSRVFVVNKNISSSSMESMSSETDTSDNDTDTEMDCTVILTNVSQIKEEDIVEKQKEKDISDTVRIEVKEVESSSPCLSDVSAESLNSSDVEQNRDYSDDQKADKKNVVAVEELEEVPSEWNDGTEIRSTESVSSNNKEREASAAAFRDDGERAGAPVTADSDPCSSRNAAARYTSLVMITQEAAPSYQQVSVVTTDTTTLVPDDSIVVRHTNWRTDTENNDRNNDIQNKTNDGVTVITGVETLSAFEEGLADDDSWVENLSNDEDDETTEEDTSSGEEVTLTCSAATDHEDELRGYHRTAIDFTLHTIVEESCEESEPEQAVSKKKRPTSATDLEKYFFFGLGDGHSINSNRDELLSETSSIYSEGMDSMGMDEALSKGESCDPADLASSRLEKYFLSGFMGFTSVGRRDSDGSVGSDSEGKPSPEQRRKKLVRARGTGRSHSSSLDNLLTNPDLIALDQSQETQILSEVSDSDTNEGANNFEKSDGQFDTVKRKKGKKNKNTHSSNEELKMLEVMQEVHENNGLSDEEEDGHKTPQPESCSTPSNLMTTKNQQSRDSGFIGSCDDLLKEQSENKSPELLPSKSDSKSEAENAEEKKSLKSNTPPVTSLTRKDSFNNWSSDEETNLMMCKMRQFFKTLVANSQYSPSKPTTPTLGSRISPKPIASVKIKNRYKPPQLVYFENELTRLMKTVPGIRDDQVREIVEYLSSEDTWSDSYDSSDYTSSDLEGASTKSALQQQISDSCKQIINKFDNPADDEGDEGDGGIIEDNTGLNKETAFVYQKLVASLEKMATGETMPYASHSSPPLIAKVMHHIGSRLVALMHEVSSGESHKSNSPKSKHTHRRLYQNISSNSTTTDDDSTSDSNLHDNFLEDNYNILPRSKSHDILLSENKNLHQSSSGVSDIAEEREASDCERFSWRGSFESALLASDSRNKLSLIGGEGSASAIIAAKRRSAGDLLFNHKSREHLDRVRSCGSIGGGNIEEKLWVSSSTRPTKRRSSVPDATCGSDGEDEDEEIGNRRNLQTGVPTSNSLPRLPTSTSSNAMQKAQSMYQFTPQNVKSARYRPPGYKLTTTIPKRASSAPGLQLPRRNRRSQQYNVPSDDSITEAHSSPILGNKPSSKSATPSPVAQASRRGLDSTLSSSQPDWHYQDDDIDRLVMHTTRNSLSSLGLRSDSMASVYSGAGEGRYGTVAVRGQVEFGLQYNYKAGALEIHIKQCKDLAPVDAKRNRSDPYVKVYLLPDKSKSGKRKTKVKKHTLNPVFDENLKFHISINGLETRTLWLTVWHSDMFGRNDFLGEVMMTLENKVFDDTSPKWYNLQERTEPFEDILSFKGDIIVCLKFVPPDMTIQKKGKRSRGSLHVLVKEAKSLTAVKTNGTSDPFCKSYLLPEKGRHSKQKTSVAKRTVNPVWNYTFVYEDVTLQELAERCLELTVWDHDRLASNEFLGGVRFSLGTGKHYGKAVDWMDATGKEMSLWKSMLERPNLWVEGCLALRSSLDTRAS</sequence>
<dbReference type="InterPro" id="IPR011011">
    <property type="entry name" value="Znf_FYVE_PHD"/>
</dbReference>
<dbReference type="OrthoDB" id="195679at2759"/>
<dbReference type="CDD" id="cd04020">
    <property type="entry name" value="C2B_SLP_1-2-3-4"/>
    <property type="match status" value="1"/>
</dbReference>
<feature type="compositionally biased region" description="Low complexity" evidence="4">
    <location>
        <begin position="804"/>
        <end position="814"/>
    </location>
</feature>
<feature type="compositionally biased region" description="Basic and acidic residues" evidence="4">
    <location>
        <begin position="241"/>
        <end position="275"/>
    </location>
</feature>
<feature type="domain" description="C2" evidence="5">
    <location>
        <begin position="1985"/>
        <end position="2107"/>
    </location>
</feature>
<feature type="region of interest" description="Disordered" evidence="4">
    <location>
        <begin position="1541"/>
        <end position="1561"/>
    </location>
</feature>
<dbReference type="Pfam" id="PF00168">
    <property type="entry name" value="C2"/>
    <property type="match status" value="2"/>
</dbReference>
<dbReference type="GO" id="GO:0005886">
    <property type="term" value="C:plasma membrane"/>
    <property type="evidence" value="ECO:0007669"/>
    <property type="project" value="TreeGrafter"/>
</dbReference>
<dbReference type="GO" id="GO:0031267">
    <property type="term" value="F:small GTPase binding"/>
    <property type="evidence" value="ECO:0007669"/>
    <property type="project" value="InterPro"/>
</dbReference>
<dbReference type="PANTHER" id="PTHR45716">
    <property type="entry name" value="BITESIZE, ISOFORM I"/>
    <property type="match status" value="1"/>
</dbReference>
<dbReference type="Proteomes" id="UP001154078">
    <property type="component" value="Chromosome 3"/>
</dbReference>
<feature type="region of interest" description="Disordered" evidence="4">
    <location>
        <begin position="337"/>
        <end position="361"/>
    </location>
</feature>
<dbReference type="CDD" id="cd08521">
    <property type="entry name" value="C2A_SLP"/>
    <property type="match status" value="1"/>
</dbReference>
<feature type="compositionally biased region" description="Acidic residues" evidence="4">
    <location>
        <begin position="1545"/>
        <end position="1554"/>
    </location>
</feature>
<feature type="region of interest" description="Disordered" evidence="4">
    <location>
        <begin position="860"/>
        <end position="958"/>
    </location>
</feature>
<evidence type="ECO:0000259" key="6">
    <source>
        <dbReference type="PROSITE" id="PS50916"/>
    </source>
</evidence>
<evidence type="ECO:0000313" key="7">
    <source>
        <dbReference type="EMBL" id="CAH0552730.1"/>
    </source>
</evidence>
<feature type="compositionally biased region" description="Polar residues" evidence="4">
    <location>
        <begin position="864"/>
        <end position="882"/>
    </location>
</feature>
<dbReference type="PRINTS" id="PR00360">
    <property type="entry name" value="C2DOMAIN"/>
</dbReference>
<dbReference type="InterPro" id="IPR043567">
    <property type="entry name" value="SYTL1-5_C2B"/>
</dbReference>